<accession>A0ACC3ACA3</accession>
<comment type="caution">
    <text evidence="1">The sequence shown here is derived from an EMBL/GenBank/DDBJ whole genome shotgun (WGS) entry which is preliminary data.</text>
</comment>
<protein>
    <submittedName>
        <fullName evidence="1">Uncharacterized protein</fullName>
    </submittedName>
</protein>
<organism evidence="1 2">
    <name type="scientific">Neophaeococcomyces mojaviensis</name>
    <dbReference type="NCBI Taxonomy" id="3383035"/>
    <lineage>
        <taxon>Eukaryota</taxon>
        <taxon>Fungi</taxon>
        <taxon>Dikarya</taxon>
        <taxon>Ascomycota</taxon>
        <taxon>Pezizomycotina</taxon>
        <taxon>Eurotiomycetes</taxon>
        <taxon>Chaetothyriomycetidae</taxon>
        <taxon>Chaetothyriales</taxon>
        <taxon>Chaetothyriales incertae sedis</taxon>
        <taxon>Neophaeococcomyces</taxon>
    </lineage>
</organism>
<dbReference type="EMBL" id="JAPDRQ010000040">
    <property type="protein sequence ID" value="KAJ9659403.1"/>
    <property type="molecule type" value="Genomic_DNA"/>
</dbReference>
<gene>
    <name evidence="1" type="ORF">H2198_003132</name>
</gene>
<sequence length="1059" mass="117723">MPEILWHSLRRHDYVVAASTMVTILITTIIVISTGLFVLESKSLLHEDTSYRVTSKFVEDSEHLNALYSNRMPLDVIDAIDLKNLSYPSGLTPEMTYQSFEPIAPLDAEGMRQEVQVTAIVSDLICSPATIHMSYWNISWSQCWDPKYQTQDYPSYETRSGSLKTHNCTIDLFTETDDVHVGSNNTLVNHFAIFDQGWCAENASNSNGISLLFGIGRIQRSGSAGPMPLQKECDYRRPNMTIDVVESKWWICTPRVSVASVNITFNSSEIVSGTLPMIDIDNNGASHIMNDSDITTVPIFIPFNDPLYVSSEVAGQPVLTDQYQKDFIGRVFRSAGTASIDDIFKSDMLLELTRKLYQRIIAASAHFGLRVDDDKLIQGVSYVKQNRLVVRAAPLRVIEVCLIISIIFMLYVTIFRRKIALATDSSRLAGLLMFMAMAPNISRTYAGTGHLDASDLQRDILVRVHKCEEPRQNDKNVNDEPEPGTTETNVPHGRVRLTWWRPILMSRMSRLAAIVLVCLVIITLEVLLWFSNHFDGLANVSLSGGDHLGWSIVPATTMVLIAMYWRALASQYKTFSPYVQLRNDTNYKALLWNFLSKTELEIFVSSLRHREIAVAVMALSVLLAAFLTIVVSGVWVPLSVPAIQSTSATIASWFNRTSLDNGTAGDNAFVSGLIFGANLSYPKWTYDNLALASISFDDASVDKDASLMRLQVPAVRTALDCTIFNEAQIPDLSYCLYTRNWTGKRPSYDPEPFRMCFKMPGPDHCAGTEPEIVVASDVGWVTLLSNIVSPDCPLLNLIWGRQNKTYGNGSADLPATYTRALSCYETIEQVDVSMTLRLPSLAIDESSPPTVVSPPRPFSSSAQLPLPYSMNTGSGLYTTGLVWENLVQKYNLTTAVFGDPRNIDRIVSSFKTAHGIVRAQQYHAALRTNSVSGISQNTSATAVRPNRYRLVQTGISTHVLCAILGVMVVCLGIASWFMSTNYVLPKNPCSIAAQISLFADSDILQDSQLIDDLSVAMVQGKPPLNLKQVVFRMGWLDRDTRQRFSIHALNSEKPPTQDT</sequence>
<proteinExistence type="predicted"/>
<evidence type="ECO:0000313" key="2">
    <source>
        <dbReference type="Proteomes" id="UP001172386"/>
    </source>
</evidence>
<name>A0ACC3ACA3_9EURO</name>
<evidence type="ECO:0000313" key="1">
    <source>
        <dbReference type="EMBL" id="KAJ9659403.1"/>
    </source>
</evidence>
<reference evidence="1" key="1">
    <citation type="submission" date="2022-10" db="EMBL/GenBank/DDBJ databases">
        <title>Culturing micro-colonial fungi from biological soil crusts in the Mojave desert and describing Neophaeococcomyces mojavensis, and introducing the new genera and species Taxawa tesnikishii.</title>
        <authorList>
            <person name="Kurbessoian T."/>
            <person name="Stajich J.E."/>
        </authorList>
    </citation>
    <scope>NUCLEOTIDE SEQUENCE</scope>
    <source>
        <strain evidence="1">JES_112</strain>
    </source>
</reference>
<dbReference type="Proteomes" id="UP001172386">
    <property type="component" value="Unassembled WGS sequence"/>
</dbReference>
<keyword evidence="2" id="KW-1185">Reference proteome</keyword>